<dbReference type="OrthoDB" id="1362641at2"/>
<sequence>MSGSYLSTSNPYFNDRYSFNTTISNLNSNYLPYGYGNGSITVWTNCGTDGNIKVYLNGTYIGKLTKYFINGIPNCGELGTLSVNKPEGIYKIEAKGNEYSWSGNIKISRDRCLIQGLQK</sequence>
<evidence type="ECO:0000313" key="1">
    <source>
        <dbReference type="EMBL" id="TPN82761.1"/>
    </source>
</evidence>
<protein>
    <recommendedName>
        <fullName evidence="3">PEGA domain-containing protein</fullName>
    </recommendedName>
</protein>
<keyword evidence="2" id="KW-1185">Reference proteome</keyword>
<evidence type="ECO:0008006" key="3">
    <source>
        <dbReference type="Google" id="ProtNLM"/>
    </source>
</evidence>
<dbReference type="AlphaFoldDB" id="A0A504J9A8"/>
<comment type="caution">
    <text evidence="1">The sequence shown here is derived from an EMBL/GenBank/DDBJ whole genome shotgun (WGS) entry which is preliminary data.</text>
</comment>
<evidence type="ECO:0000313" key="2">
    <source>
        <dbReference type="Proteomes" id="UP000315540"/>
    </source>
</evidence>
<proteinExistence type="predicted"/>
<dbReference type="EMBL" id="VFWZ01000008">
    <property type="protein sequence ID" value="TPN82761.1"/>
    <property type="molecule type" value="Genomic_DNA"/>
</dbReference>
<dbReference type="Proteomes" id="UP000315540">
    <property type="component" value="Unassembled WGS sequence"/>
</dbReference>
<reference evidence="1 2" key="1">
    <citation type="submission" date="2019-06" db="EMBL/GenBank/DDBJ databases">
        <authorList>
            <person name="Meng X."/>
        </authorList>
    </citation>
    <scope>NUCLEOTIDE SEQUENCE [LARGE SCALE GENOMIC DNA]</scope>
    <source>
        <strain evidence="1 2">M625</strain>
    </source>
</reference>
<name>A0A504J9A8_9FLAO</name>
<gene>
    <name evidence="1" type="ORF">FHK87_20245</name>
</gene>
<dbReference type="RefSeq" id="WP_140595981.1">
    <property type="nucleotide sequence ID" value="NZ_VFWZ01000008.1"/>
</dbReference>
<accession>A0A504J9A8</accession>
<organism evidence="1 2">
    <name type="scientific">Aquimarina algicola</name>
    <dbReference type="NCBI Taxonomy" id="2589995"/>
    <lineage>
        <taxon>Bacteria</taxon>
        <taxon>Pseudomonadati</taxon>
        <taxon>Bacteroidota</taxon>
        <taxon>Flavobacteriia</taxon>
        <taxon>Flavobacteriales</taxon>
        <taxon>Flavobacteriaceae</taxon>
        <taxon>Aquimarina</taxon>
    </lineage>
</organism>